<feature type="region of interest" description="Disordered" evidence="2">
    <location>
        <begin position="724"/>
        <end position="767"/>
    </location>
</feature>
<feature type="compositionally biased region" description="Low complexity" evidence="2">
    <location>
        <begin position="729"/>
        <end position="746"/>
    </location>
</feature>
<feature type="compositionally biased region" description="Low complexity" evidence="2">
    <location>
        <begin position="925"/>
        <end position="945"/>
    </location>
</feature>
<keyword evidence="5" id="KW-1185">Reference proteome</keyword>
<evidence type="ECO:0000313" key="5">
    <source>
        <dbReference type="Proteomes" id="UP000016930"/>
    </source>
</evidence>
<proteinExistence type="inferred from homology"/>
<accession>M2QN55</accession>
<feature type="compositionally biased region" description="Low complexity" evidence="2">
    <location>
        <begin position="964"/>
        <end position="979"/>
    </location>
</feature>
<dbReference type="GO" id="GO:0015031">
    <property type="term" value="P:protein transport"/>
    <property type="evidence" value="ECO:0007669"/>
    <property type="project" value="InterPro"/>
</dbReference>
<dbReference type="SMART" id="SM00164">
    <property type="entry name" value="TBC"/>
    <property type="match status" value="1"/>
</dbReference>
<feature type="compositionally biased region" description="Polar residues" evidence="2">
    <location>
        <begin position="1015"/>
        <end position="1031"/>
    </location>
</feature>
<dbReference type="Pfam" id="PF03398">
    <property type="entry name" value="Ist1"/>
    <property type="match status" value="1"/>
</dbReference>
<dbReference type="InterPro" id="IPR000195">
    <property type="entry name" value="Rab-GAP-TBC_dom"/>
</dbReference>
<dbReference type="PROSITE" id="PS50086">
    <property type="entry name" value="TBC_RABGAP"/>
    <property type="match status" value="1"/>
</dbReference>
<dbReference type="SUPFAM" id="SSF47923">
    <property type="entry name" value="Ypt/Rab-GAP domain of gyp1p"/>
    <property type="match status" value="2"/>
</dbReference>
<sequence length="1291" mass="141877">MTSWDPVRMKAQLRLTAQRLGQLQDKLESQAQITRRDIATLLQEGNVLLARAKTRKLIKEDNRSDLLQTLEMHVGVVLGHLSEFERSDPPSPVVIEATSSIIYAAPNVDSRELLLVKDLLMQQLGPDFARSASENRDGYVSARVVRILSALPPSASRLDQYMYNIAKNYNVDWVPDLPAPEKINALSVVLDQSSTPLIDIGRLRALCSQGLPEEPPWLRPKVWKLLLNSLPLEKSAWMEHASSQRENYYDLIRRLLEPFSSLPTPTSPLEPLDASLLNISRDLAQVPSQLLSRLEEAPEESRSCPLDDSAPEDIKITCARNLDLRLQEIRSSEAQASTSDGAVPEIRLESTPEIRFEGVLDDTSEQSQDRLDAPGISTPEISLSAPDSPSSSQSVLPTTLLPSRPYGMADAHQKHVTALLRLLYVHSYLNPANRLPHIASLLVPLYSALVEEVDPQDTPHVEADTFWLFETIIGEFAELEDMESGSGWIRKLGDRLRWADEELADSLQTKGLDPALPHYSVRWLLPILTHTLPLSAVLMVWDSLFSRPMRERNENPKLEYLLDVCTSMLLCARGILIRLGRPGRKVPDLWTDESAAIPSSSLGARELDDAFAEGMSFLQQYPLKAVGGMESVLQTAHDLAFQRESDNRNASREGTSGIGARLRQTFWNSLSYQSSEHTASTEDDSTDEYVSDEEIQEGAIENGQSSTLTARLANTVWRGITNRSAMEDSPSPASSAANSPVLASSPLPSPPLSQPHPQSESTSKPRSSIWGYTEKLKESNAAATLSKVSTNWRVKALDVWNKRGNVSLTASSSLSPPLNAAQAESHRRASLSEFVPKTGDDKRSSLPLMDRKDAYEPPPRPAFFRPVRDSIIPLRVPIISPMNGEASPISDTGSATSTHSARSSLAMPDSGKSLRSGPRPLLLNSSSLITSPHSRSPSSTTTSASTDHRWADMVRDKRPAVTHRSSQSSISSVSPSDVPIRPRRADTRAEVESDSTSRIVPIRSTPSPMARASRRTASTTFSPITSPSNTAYRRLPTEAYRQHGSDDSQGSRGWSRIDVPTDSPGSPVHPSPPPETPDTQSSFDQDVLVRTADTQRGSLLDGKADDAQSPQSVQIPKLLRRTAALTRLQMDEDTSDSSAAQAPERSPRAKPRRHVPRLNNIRDRDVAKASTTEFPSGGLPSLVPEWPEDNVTTPRAMSFDAATGSAQPVSPRSRRVRKTSGEGNGVARTRKISGESQRSRKISGDGTPRISRKTSSERDESKHKRESAAVDGDDEGYNDLLSAYESEDNDV</sequence>
<feature type="compositionally biased region" description="Acidic residues" evidence="2">
    <location>
        <begin position="681"/>
        <end position="696"/>
    </location>
</feature>
<feature type="compositionally biased region" description="Basic and acidic residues" evidence="2">
    <location>
        <begin position="946"/>
        <end position="959"/>
    </location>
</feature>
<evidence type="ECO:0000259" key="3">
    <source>
        <dbReference type="PROSITE" id="PS50086"/>
    </source>
</evidence>
<feature type="compositionally biased region" description="Pro residues" evidence="2">
    <location>
        <begin position="1067"/>
        <end position="1076"/>
    </location>
</feature>
<feature type="compositionally biased region" description="Basic and acidic residues" evidence="2">
    <location>
        <begin position="1254"/>
        <end position="1268"/>
    </location>
</feature>
<feature type="compositionally biased region" description="Basic and acidic residues" evidence="2">
    <location>
        <begin position="838"/>
        <end position="855"/>
    </location>
</feature>
<dbReference type="EMBL" id="KB445795">
    <property type="protein sequence ID" value="EMD38438.1"/>
    <property type="molecule type" value="Genomic_DNA"/>
</dbReference>
<feature type="domain" description="Rab-GAP TBC" evidence="3">
    <location>
        <begin position="213"/>
        <end position="548"/>
    </location>
</feature>
<feature type="region of interest" description="Disordered" evidence="2">
    <location>
        <begin position="354"/>
        <end position="396"/>
    </location>
</feature>
<protein>
    <recommendedName>
        <fullName evidence="3">Rab-GAP TBC domain-containing protein</fullName>
    </recommendedName>
</protein>
<dbReference type="Proteomes" id="UP000016930">
    <property type="component" value="Unassembled WGS sequence"/>
</dbReference>
<dbReference type="InterPro" id="IPR005061">
    <property type="entry name" value="Ist1"/>
</dbReference>
<feature type="region of interest" description="Disordered" evidence="2">
    <location>
        <begin position="672"/>
        <end position="707"/>
    </location>
</feature>
<dbReference type="HOGENOM" id="CLU_006960_0_0_1"/>
<feature type="compositionally biased region" description="Low complexity" evidence="2">
    <location>
        <begin position="382"/>
        <end position="396"/>
    </location>
</feature>
<gene>
    <name evidence="4" type="ORF">CERSUDRAFT_113595</name>
</gene>
<dbReference type="Gene3D" id="1.20.1260.60">
    <property type="entry name" value="Vacuolar protein sorting-associated protein Ist1"/>
    <property type="match status" value="1"/>
</dbReference>
<feature type="region of interest" description="Disordered" evidence="2">
    <location>
        <begin position="808"/>
        <end position="862"/>
    </location>
</feature>
<feature type="compositionally biased region" description="Low complexity" evidence="2">
    <location>
        <begin position="808"/>
        <end position="821"/>
    </location>
</feature>
<evidence type="ECO:0000256" key="1">
    <source>
        <dbReference type="ARBA" id="ARBA00005536"/>
    </source>
</evidence>
<dbReference type="STRING" id="914234.M2QN55"/>
<dbReference type="InterPro" id="IPR042277">
    <property type="entry name" value="IST1-like"/>
</dbReference>
<reference evidence="4 5" key="1">
    <citation type="journal article" date="2012" name="Proc. Natl. Acad. Sci. U.S.A.">
        <title>Comparative genomics of Ceriporiopsis subvermispora and Phanerochaete chrysosporium provide insight into selective ligninolysis.</title>
        <authorList>
            <person name="Fernandez-Fueyo E."/>
            <person name="Ruiz-Duenas F.J."/>
            <person name="Ferreira P."/>
            <person name="Floudas D."/>
            <person name="Hibbett D.S."/>
            <person name="Canessa P."/>
            <person name="Larrondo L.F."/>
            <person name="James T.Y."/>
            <person name="Seelenfreund D."/>
            <person name="Lobos S."/>
            <person name="Polanco R."/>
            <person name="Tello M."/>
            <person name="Honda Y."/>
            <person name="Watanabe T."/>
            <person name="Watanabe T."/>
            <person name="Ryu J.S."/>
            <person name="Kubicek C.P."/>
            <person name="Schmoll M."/>
            <person name="Gaskell J."/>
            <person name="Hammel K.E."/>
            <person name="St John F.J."/>
            <person name="Vanden Wymelenberg A."/>
            <person name="Sabat G."/>
            <person name="Splinter BonDurant S."/>
            <person name="Syed K."/>
            <person name="Yadav J.S."/>
            <person name="Doddapaneni H."/>
            <person name="Subramanian V."/>
            <person name="Lavin J.L."/>
            <person name="Oguiza J.A."/>
            <person name="Perez G."/>
            <person name="Pisabarro A.G."/>
            <person name="Ramirez L."/>
            <person name="Santoyo F."/>
            <person name="Master E."/>
            <person name="Coutinho P.M."/>
            <person name="Henrissat B."/>
            <person name="Lombard V."/>
            <person name="Magnuson J.K."/>
            <person name="Kuees U."/>
            <person name="Hori C."/>
            <person name="Igarashi K."/>
            <person name="Samejima M."/>
            <person name="Held B.W."/>
            <person name="Barry K.W."/>
            <person name="LaButti K.M."/>
            <person name="Lapidus A."/>
            <person name="Lindquist E.A."/>
            <person name="Lucas S.M."/>
            <person name="Riley R."/>
            <person name="Salamov A.A."/>
            <person name="Hoffmeister D."/>
            <person name="Schwenk D."/>
            <person name="Hadar Y."/>
            <person name="Yarden O."/>
            <person name="de Vries R.P."/>
            <person name="Wiebenga A."/>
            <person name="Stenlid J."/>
            <person name="Eastwood D."/>
            <person name="Grigoriev I.V."/>
            <person name="Berka R.M."/>
            <person name="Blanchette R.A."/>
            <person name="Kersten P."/>
            <person name="Martinez A.T."/>
            <person name="Vicuna R."/>
            <person name="Cullen D."/>
        </authorList>
    </citation>
    <scope>NUCLEOTIDE SEQUENCE [LARGE SCALE GENOMIC DNA]</scope>
    <source>
        <strain evidence="4 5">B</strain>
    </source>
</reference>
<dbReference type="Pfam" id="PF00566">
    <property type="entry name" value="RabGAP-TBC"/>
    <property type="match status" value="1"/>
</dbReference>
<dbReference type="Gene3D" id="1.10.472.80">
    <property type="entry name" value="Ypt/Rab-GAP domain of gyp1p, domain 3"/>
    <property type="match status" value="1"/>
</dbReference>
<feature type="compositionally biased region" description="Polar residues" evidence="2">
    <location>
        <begin position="889"/>
        <end position="903"/>
    </location>
</feature>
<feature type="region of interest" description="Disordered" evidence="2">
    <location>
        <begin position="882"/>
        <end position="1291"/>
    </location>
</feature>
<dbReference type="PANTHER" id="PTHR12161:SF5">
    <property type="entry name" value="IST1 HOMOLOG"/>
    <property type="match status" value="1"/>
</dbReference>
<organism evidence="4 5">
    <name type="scientific">Ceriporiopsis subvermispora (strain B)</name>
    <name type="common">White-rot fungus</name>
    <name type="synonym">Gelatoporia subvermispora</name>
    <dbReference type="NCBI Taxonomy" id="914234"/>
    <lineage>
        <taxon>Eukaryota</taxon>
        <taxon>Fungi</taxon>
        <taxon>Dikarya</taxon>
        <taxon>Basidiomycota</taxon>
        <taxon>Agaricomycotina</taxon>
        <taxon>Agaricomycetes</taxon>
        <taxon>Polyporales</taxon>
        <taxon>Gelatoporiaceae</taxon>
        <taxon>Gelatoporia</taxon>
    </lineage>
</organism>
<evidence type="ECO:0000256" key="2">
    <source>
        <dbReference type="SAM" id="MobiDB-lite"/>
    </source>
</evidence>
<dbReference type="OrthoDB" id="29853at2759"/>
<dbReference type="InterPro" id="IPR035969">
    <property type="entry name" value="Rab-GAP_TBC_sf"/>
</dbReference>
<comment type="similarity">
    <text evidence="1">Belongs to the IST1 family.</text>
</comment>
<evidence type="ECO:0000313" key="4">
    <source>
        <dbReference type="EMBL" id="EMD38438.1"/>
    </source>
</evidence>
<dbReference type="PANTHER" id="PTHR12161">
    <property type="entry name" value="IST1 FAMILY MEMBER"/>
    <property type="match status" value="1"/>
</dbReference>
<name>M2QN55_CERS8</name>